<feature type="compositionally biased region" description="Basic residues" evidence="2">
    <location>
        <begin position="34"/>
        <end position="52"/>
    </location>
</feature>
<evidence type="ECO:0000256" key="2">
    <source>
        <dbReference type="SAM" id="MobiDB-lite"/>
    </source>
</evidence>
<feature type="compositionally biased region" description="Polar residues" evidence="2">
    <location>
        <begin position="763"/>
        <end position="780"/>
    </location>
</feature>
<reference evidence="4" key="1">
    <citation type="journal article" date="2017" name="Genome Biol.">
        <title>Comparative genomics reveals high biological diversity and specific adaptations in the industrially and medically important fungal genus Aspergillus.</title>
        <authorList>
            <person name="de Vries R.P."/>
            <person name="Riley R."/>
            <person name="Wiebenga A."/>
            <person name="Aguilar-Osorio G."/>
            <person name="Amillis S."/>
            <person name="Uchima C.A."/>
            <person name="Anderluh G."/>
            <person name="Asadollahi M."/>
            <person name="Askin M."/>
            <person name="Barry K."/>
            <person name="Battaglia E."/>
            <person name="Bayram O."/>
            <person name="Benocci T."/>
            <person name="Braus-Stromeyer S.A."/>
            <person name="Caldana C."/>
            <person name="Canovas D."/>
            <person name="Cerqueira G.C."/>
            <person name="Chen F."/>
            <person name="Chen W."/>
            <person name="Choi C."/>
            <person name="Clum A."/>
            <person name="Dos Santos R.A."/>
            <person name="Damasio A.R."/>
            <person name="Diallinas G."/>
            <person name="Emri T."/>
            <person name="Fekete E."/>
            <person name="Flipphi M."/>
            <person name="Freyberg S."/>
            <person name="Gallo A."/>
            <person name="Gournas C."/>
            <person name="Habgood R."/>
            <person name="Hainaut M."/>
            <person name="Harispe M.L."/>
            <person name="Henrissat B."/>
            <person name="Hilden K.S."/>
            <person name="Hope R."/>
            <person name="Hossain A."/>
            <person name="Karabika E."/>
            <person name="Karaffa L."/>
            <person name="Karanyi Z."/>
            <person name="Krasevec N."/>
            <person name="Kuo A."/>
            <person name="Kusch H."/>
            <person name="LaButti K."/>
            <person name="Lagendijk E.L."/>
            <person name="Lapidus A."/>
            <person name="Levasseur A."/>
            <person name="Lindquist E."/>
            <person name="Lipzen A."/>
            <person name="Logrieco A.F."/>
            <person name="MacCabe A."/>
            <person name="Maekelae M.R."/>
            <person name="Malavazi I."/>
            <person name="Melin P."/>
            <person name="Meyer V."/>
            <person name="Mielnichuk N."/>
            <person name="Miskei M."/>
            <person name="Molnar A.P."/>
            <person name="Mule G."/>
            <person name="Ngan C.Y."/>
            <person name="Orejas M."/>
            <person name="Orosz E."/>
            <person name="Ouedraogo J.P."/>
            <person name="Overkamp K.M."/>
            <person name="Park H.-S."/>
            <person name="Perrone G."/>
            <person name="Piumi F."/>
            <person name="Punt P.J."/>
            <person name="Ram A.F."/>
            <person name="Ramon A."/>
            <person name="Rauscher S."/>
            <person name="Record E."/>
            <person name="Riano-Pachon D.M."/>
            <person name="Robert V."/>
            <person name="Roehrig J."/>
            <person name="Ruller R."/>
            <person name="Salamov A."/>
            <person name="Salih N.S."/>
            <person name="Samson R.A."/>
            <person name="Sandor E."/>
            <person name="Sanguinetti M."/>
            <person name="Schuetze T."/>
            <person name="Sepcic K."/>
            <person name="Shelest E."/>
            <person name="Sherlock G."/>
            <person name="Sophianopoulou V."/>
            <person name="Squina F.M."/>
            <person name="Sun H."/>
            <person name="Susca A."/>
            <person name="Todd R.B."/>
            <person name="Tsang A."/>
            <person name="Unkles S.E."/>
            <person name="van de Wiele N."/>
            <person name="van Rossen-Uffink D."/>
            <person name="Oliveira J.V."/>
            <person name="Vesth T.C."/>
            <person name="Visser J."/>
            <person name="Yu J.-H."/>
            <person name="Zhou M."/>
            <person name="Andersen M.R."/>
            <person name="Archer D.B."/>
            <person name="Baker S.E."/>
            <person name="Benoit I."/>
            <person name="Brakhage A.A."/>
            <person name="Braus G.H."/>
            <person name="Fischer R."/>
            <person name="Frisvad J.C."/>
            <person name="Goldman G.H."/>
            <person name="Houbraken J."/>
            <person name="Oakley B."/>
            <person name="Pocsi I."/>
            <person name="Scazzocchio C."/>
            <person name="Seiboth B."/>
            <person name="vanKuyk P.A."/>
            <person name="Wortman J."/>
            <person name="Dyer P.S."/>
            <person name="Grigoriev I.V."/>
        </authorList>
    </citation>
    <scope>NUCLEOTIDE SEQUENCE [LARGE SCALE GENOMIC DNA]</scope>
    <source>
        <strain evidence="4">CBS 101740 / IMI 381727 / IBT 21946</strain>
    </source>
</reference>
<evidence type="ECO:0008006" key="5">
    <source>
        <dbReference type="Google" id="ProtNLM"/>
    </source>
</evidence>
<dbReference type="Gene3D" id="1.20.1270.60">
    <property type="entry name" value="Arfaptin homology (AH) domain/BAR domain"/>
    <property type="match status" value="1"/>
</dbReference>
<dbReference type="PANTHER" id="PTHR31962">
    <property type="entry name" value="SPHINGOLIPID LONG CHAIN BASE-RESPONSIVE PROTEIN PIL1"/>
    <property type="match status" value="1"/>
</dbReference>
<dbReference type="GeneID" id="93574639"/>
<dbReference type="FunFam" id="1.20.1270.60:FF:000005">
    <property type="entry name" value="Sphingolipid long chain base-responsive pil1"/>
    <property type="match status" value="1"/>
</dbReference>
<sequence length="898" mass="100538">MCLPSLSDSLSLPKILNLDSSSRSSSPEPPPRFHDRHHHHSHHHHFRGRRRSSSACSTCSDTSTSTSTTTSISIRPPPRSYHPPQPSHKPPPPPPSRERERERDSYRTRRYKYRDIEETFIPLPPARPVRIVRPWPRPRLPPPPPPVVIDVREREREREYCRLPNVEAEEVECVGVFEPEEEQERVEEWVVMRERGGWRRRPARERGRWKEVVEEDEVDKEVDEVEEDSRRKEYLGILRVYRVQDKQVTSSSHGTNAMHHGWAVLQPADDLNVHPCLPHDVTLSVEHLRGFCSSAMINLKSLINAIYLPCPTKSFNKCPDRGWIGIVTATNCRSSDRDLPPVRPQTEISFEEGAILAQTLLASLYLHLIILCSIGLNRNLSHRRRSSLTSRPRFRFSTLRGFQQPELSKKLNQVIKNENAAIGAHEKASRERVSIASQLSEWGEWTEDDAVADITDKFAVLMAEIGEQEDTFAQYLEEYRVVLKQIRDTENSVQPSRDQRAKIADEIQRLKWKEPHSHKIDTLEQELVRAEAQSLVAEAQLTNVTRSKLKEALDIHTAAVIERNEKQILLARHARRVLEQLDDTPVVPGDSPHEYDRTSTTRQILEEAENDLRSWESTTVPIQSAAGELPDSTLLPAAARRATNGRASYAADTAVSESVRDVNGSAEASYANGAGPERYTSGTGVEQYANGTGQERYVNGTGQERYVNGNAPERQVNGAGREQYTNGTTTGAYADGGDARYVEGVAPEEHVDRSATEEYAGRSQEQSATGVTEEQYSSRAQEPVAASAGEERYPGRPQGQVFTSAADERYATGGTEGPSVPAVEEQVTPAAAQDLYSSQTGRDQVADGSVPEETLKTQEEEEVPRAPDPRISYASRGSEAPQIISPVPVQAHPVAVPI</sequence>
<dbReference type="EMBL" id="KV878679">
    <property type="protein sequence ID" value="OJJ77578.1"/>
    <property type="molecule type" value="Genomic_DNA"/>
</dbReference>
<dbReference type="InterPro" id="IPR028245">
    <property type="entry name" value="PIL1/LSP1"/>
</dbReference>
<name>A0A1L9V0Y8_ASPBC</name>
<feature type="compositionally biased region" description="Low complexity" evidence="2">
    <location>
        <begin position="1"/>
        <end position="13"/>
    </location>
</feature>
<feature type="compositionally biased region" description="Basic and acidic residues" evidence="2">
    <location>
        <begin position="749"/>
        <end position="760"/>
    </location>
</feature>
<feature type="compositionally biased region" description="Basic and acidic residues" evidence="2">
    <location>
        <begin position="853"/>
        <end position="868"/>
    </location>
</feature>
<dbReference type="PANTHER" id="PTHR31962:SF4">
    <property type="entry name" value="PRIMARY COMPONENT OF EISOSOMES (EUROFUNG)"/>
    <property type="match status" value="1"/>
</dbReference>
<dbReference type="RefSeq" id="XP_067484825.1">
    <property type="nucleotide sequence ID" value="XM_067622151.1"/>
</dbReference>
<dbReference type="STRING" id="767769.A0A1L9V0Y8"/>
<dbReference type="GO" id="GO:0070941">
    <property type="term" value="P:eisosome assembly"/>
    <property type="evidence" value="ECO:0007669"/>
    <property type="project" value="TreeGrafter"/>
</dbReference>
<proteinExistence type="predicted"/>
<keyword evidence="1" id="KW-0597">Phosphoprotein</keyword>
<accession>A0A1L9V0Y8</accession>
<feature type="compositionally biased region" description="Pro residues" evidence="2">
    <location>
        <begin position="75"/>
        <end position="95"/>
    </location>
</feature>
<dbReference type="VEuPathDB" id="FungiDB:ASPBRDRAFT_25232"/>
<gene>
    <name evidence="3" type="ORF">ASPBRDRAFT_25232</name>
</gene>
<feature type="compositionally biased region" description="Basic and acidic residues" evidence="2">
    <location>
        <begin position="96"/>
        <end position="110"/>
    </location>
</feature>
<dbReference type="OrthoDB" id="5599269at2759"/>
<feature type="region of interest" description="Disordered" evidence="2">
    <location>
        <begin position="749"/>
        <end position="824"/>
    </location>
</feature>
<feature type="compositionally biased region" description="Low complexity" evidence="2">
    <location>
        <begin position="724"/>
        <end position="736"/>
    </location>
</feature>
<feature type="region of interest" description="Disordered" evidence="2">
    <location>
        <begin position="1"/>
        <end position="110"/>
    </location>
</feature>
<feature type="compositionally biased region" description="Low complexity" evidence="2">
    <location>
        <begin position="53"/>
        <end position="74"/>
    </location>
</feature>
<dbReference type="GO" id="GO:0036286">
    <property type="term" value="C:eisosome filament"/>
    <property type="evidence" value="ECO:0007669"/>
    <property type="project" value="TreeGrafter"/>
</dbReference>
<protein>
    <recommendedName>
        <fullName evidence="5">Sphingolipid long chain base-responsive protein LSP1</fullName>
    </recommendedName>
</protein>
<evidence type="ECO:0000256" key="1">
    <source>
        <dbReference type="ARBA" id="ARBA00022553"/>
    </source>
</evidence>
<feature type="region of interest" description="Disordered" evidence="2">
    <location>
        <begin position="836"/>
        <end position="885"/>
    </location>
</feature>
<dbReference type="OMA" id="VEEWVVM"/>
<dbReference type="GO" id="GO:0006897">
    <property type="term" value="P:endocytosis"/>
    <property type="evidence" value="ECO:0007669"/>
    <property type="project" value="TreeGrafter"/>
</dbReference>
<feature type="region of interest" description="Disordered" evidence="2">
    <location>
        <begin position="706"/>
        <end position="737"/>
    </location>
</feature>
<dbReference type="Proteomes" id="UP000184499">
    <property type="component" value="Unassembled WGS sequence"/>
</dbReference>
<dbReference type="InterPro" id="IPR027267">
    <property type="entry name" value="AH/BAR_dom_sf"/>
</dbReference>
<dbReference type="Pfam" id="PF13805">
    <property type="entry name" value="Pil1"/>
    <property type="match status" value="1"/>
</dbReference>
<dbReference type="AlphaFoldDB" id="A0A1L9V0Y8"/>
<dbReference type="GO" id="GO:0008289">
    <property type="term" value="F:lipid binding"/>
    <property type="evidence" value="ECO:0007669"/>
    <property type="project" value="TreeGrafter"/>
</dbReference>
<evidence type="ECO:0000313" key="4">
    <source>
        <dbReference type="Proteomes" id="UP000184499"/>
    </source>
</evidence>
<dbReference type="GO" id="GO:0005886">
    <property type="term" value="C:plasma membrane"/>
    <property type="evidence" value="ECO:0007669"/>
    <property type="project" value="TreeGrafter"/>
</dbReference>
<organism evidence="3 4">
    <name type="scientific">Aspergillus brasiliensis (strain CBS 101740 / IMI 381727 / IBT 21946)</name>
    <dbReference type="NCBI Taxonomy" id="767769"/>
    <lineage>
        <taxon>Eukaryota</taxon>
        <taxon>Fungi</taxon>
        <taxon>Dikarya</taxon>
        <taxon>Ascomycota</taxon>
        <taxon>Pezizomycotina</taxon>
        <taxon>Eurotiomycetes</taxon>
        <taxon>Eurotiomycetidae</taxon>
        <taxon>Eurotiales</taxon>
        <taxon>Aspergillaceae</taxon>
        <taxon>Aspergillus</taxon>
        <taxon>Aspergillus subgen. Circumdati</taxon>
    </lineage>
</organism>
<evidence type="ECO:0000313" key="3">
    <source>
        <dbReference type="EMBL" id="OJJ77578.1"/>
    </source>
</evidence>
<keyword evidence="4" id="KW-1185">Reference proteome</keyword>